<dbReference type="PANTHER" id="PTHR47657:SF12">
    <property type="entry name" value="ZN(II)2CYS6 TRANSCRIPTION FACTOR (EUROFUNG)"/>
    <property type="match status" value="1"/>
</dbReference>
<feature type="compositionally biased region" description="Polar residues" evidence="1">
    <location>
        <begin position="496"/>
        <end position="521"/>
    </location>
</feature>
<sequence>MDSPAALMPPESPKSPQQPNLLWTPEIDATIEQWRQTGVWPFDHLPVYPQPQWRIFPKNDLRLVHHVATISNEMFSHQTSKLTLWTDMMPKFLSIAASHPFVMHSILAFSASHLAWISQSSETRNLAFHHAGIALKGLHENIANFTKVNSDAVLASSLLLAWQATDWRGWASLVTGTKTVVQAMQSWRHESMFADYIAEQTPFPSKSFMNQNYSPISPETRREHLAILSDIQNSLARLQPYLGLTRHEQEGKWVEQLRNYIERLRASGAAQTAEEQFGQLYALRKWLFWVPISLLAAKHTDATVMVVLAHFYAAALALEPMFPEIGAAFCANRSLGPLEEIVLIVQGYQSPTYDDRTQSVSYLIQYPNDAAASYKTRREWMRQQAGEGSPVPQTPYNLEALNMDLQNQLAQYSYGQSLSPAFAPSPLNFFPAASLPGLASGPTSPYLEVPRTSVDLTYSSSSYASPLGSPAAGSSYSTIPEQPHPFSFGMPPFGYQNPSGDPNKLKSQPPHNAGPASQLNPGMTPPTLPPVSTQMYGSYPTPGPQLPPIQFSHTPLKKA</sequence>
<dbReference type="InterPro" id="IPR052400">
    <property type="entry name" value="Zn2-C6_fungal_TF"/>
</dbReference>
<accession>A0AAN6LXM8</accession>
<organism evidence="2 3">
    <name type="scientific">Pseudopithomyces chartarum</name>
    <dbReference type="NCBI Taxonomy" id="1892770"/>
    <lineage>
        <taxon>Eukaryota</taxon>
        <taxon>Fungi</taxon>
        <taxon>Dikarya</taxon>
        <taxon>Ascomycota</taxon>
        <taxon>Pezizomycotina</taxon>
        <taxon>Dothideomycetes</taxon>
        <taxon>Pleosporomycetidae</taxon>
        <taxon>Pleosporales</taxon>
        <taxon>Massarineae</taxon>
        <taxon>Didymosphaeriaceae</taxon>
        <taxon>Pseudopithomyces</taxon>
    </lineage>
</organism>
<dbReference type="GO" id="GO:0000981">
    <property type="term" value="F:DNA-binding transcription factor activity, RNA polymerase II-specific"/>
    <property type="evidence" value="ECO:0007669"/>
    <property type="project" value="TreeGrafter"/>
</dbReference>
<feature type="compositionally biased region" description="Low complexity" evidence="1">
    <location>
        <begin position="467"/>
        <end position="477"/>
    </location>
</feature>
<keyword evidence="3" id="KW-1185">Reference proteome</keyword>
<dbReference type="PANTHER" id="PTHR47657">
    <property type="entry name" value="STEROL REGULATORY ELEMENT-BINDING PROTEIN ECM22"/>
    <property type="match status" value="1"/>
</dbReference>
<feature type="region of interest" description="Disordered" evidence="1">
    <location>
        <begin position="1"/>
        <end position="20"/>
    </location>
</feature>
<gene>
    <name evidence="2" type="ORF">GRF29_69g792988</name>
</gene>
<dbReference type="EMBL" id="WVTA01000006">
    <property type="protein sequence ID" value="KAK3209101.1"/>
    <property type="molecule type" value="Genomic_DNA"/>
</dbReference>
<evidence type="ECO:0000256" key="1">
    <source>
        <dbReference type="SAM" id="MobiDB-lite"/>
    </source>
</evidence>
<reference evidence="2 3" key="1">
    <citation type="submission" date="2021-02" db="EMBL/GenBank/DDBJ databases">
        <title>Genome assembly of Pseudopithomyces chartarum.</title>
        <authorList>
            <person name="Jauregui R."/>
            <person name="Singh J."/>
            <person name="Voisey C."/>
        </authorList>
    </citation>
    <scope>NUCLEOTIDE SEQUENCE [LARGE SCALE GENOMIC DNA]</scope>
    <source>
        <strain evidence="2 3">AGR01</strain>
    </source>
</reference>
<evidence type="ECO:0000313" key="2">
    <source>
        <dbReference type="EMBL" id="KAK3209101.1"/>
    </source>
</evidence>
<dbReference type="Pfam" id="PF11951">
    <property type="entry name" value="Fungal_trans_2"/>
    <property type="match status" value="1"/>
</dbReference>
<protein>
    <submittedName>
        <fullName evidence="2">Uncharacterized protein</fullName>
    </submittedName>
</protein>
<comment type="caution">
    <text evidence="2">The sequence shown here is derived from an EMBL/GenBank/DDBJ whole genome shotgun (WGS) entry which is preliminary data.</text>
</comment>
<name>A0AAN6LXM8_9PLEO</name>
<evidence type="ECO:0000313" key="3">
    <source>
        <dbReference type="Proteomes" id="UP001280581"/>
    </source>
</evidence>
<proteinExistence type="predicted"/>
<dbReference type="AlphaFoldDB" id="A0AAN6LXM8"/>
<dbReference type="InterPro" id="IPR021858">
    <property type="entry name" value="Fun_TF"/>
</dbReference>
<feature type="region of interest" description="Disordered" evidence="1">
    <location>
        <begin position="467"/>
        <end position="559"/>
    </location>
</feature>
<dbReference type="Proteomes" id="UP001280581">
    <property type="component" value="Unassembled WGS sequence"/>
</dbReference>